<proteinExistence type="inferred from homology"/>
<reference evidence="6" key="1">
    <citation type="journal article" date="2016" name="Genome Biol. Evol.">
        <title>A Comparative Analysis of Mitochondrial Genomes in Eustigmatophyte Algae.</title>
        <authorList>
            <person name="Sevcikova T."/>
            <person name="Klimes V."/>
            <person name="Zbrankova V."/>
            <person name="Strnad H."/>
            <person name="Hroudova M."/>
            <person name="Vlcek C."/>
            <person name="Elias M."/>
        </authorList>
    </citation>
    <scope>NUCLEOTIDE SEQUENCE</scope>
    <source>
        <strain evidence="6">MarTras 21</strain>
    </source>
</reference>
<dbReference type="GO" id="GO:1990904">
    <property type="term" value="C:ribonucleoprotein complex"/>
    <property type="evidence" value="ECO:0007669"/>
    <property type="project" value="UniProtKB-KW"/>
</dbReference>
<keyword evidence="2 4" id="KW-0689">Ribosomal protein</keyword>
<dbReference type="EMBL" id="KU501222">
    <property type="protein sequence ID" value="AML60751.1"/>
    <property type="molecule type" value="Genomic_DNA"/>
</dbReference>
<evidence type="ECO:0000313" key="6">
    <source>
        <dbReference type="EMBL" id="AML60751.1"/>
    </source>
</evidence>
<dbReference type="PANTHER" id="PTHR11655:SF14">
    <property type="entry name" value="LARGE RIBOSOMAL SUBUNIT PROTEIN UL6M"/>
    <property type="match status" value="1"/>
</dbReference>
<dbReference type="Pfam" id="PF00347">
    <property type="entry name" value="Ribosomal_L6"/>
    <property type="match status" value="1"/>
</dbReference>
<protein>
    <submittedName>
        <fullName evidence="6">Ribosomal protein L6</fullName>
    </submittedName>
</protein>
<geneLocation type="mitochondrion" evidence="6"/>
<dbReference type="InterPro" id="IPR036789">
    <property type="entry name" value="Ribosomal_uL6-like_a/b-dom_sf"/>
</dbReference>
<dbReference type="GO" id="GO:0003735">
    <property type="term" value="F:structural constituent of ribosome"/>
    <property type="evidence" value="ECO:0007669"/>
    <property type="project" value="InterPro"/>
</dbReference>
<evidence type="ECO:0000259" key="5">
    <source>
        <dbReference type="Pfam" id="PF00347"/>
    </source>
</evidence>
<feature type="domain" description="Large ribosomal subunit protein uL6 alpha-beta" evidence="5">
    <location>
        <begin position="92"/>
        <end position="170"/>
    </location>
</feature>
<dbReference type="PANTHER" id="PTHR11655">
    <property type="entry name" value="60S/50S RIBOSOMAL PROTEIN L6/L9"/>
    <property type="match status" value="1"/>
</dbReference>
<comment type="similarity">
    <text evidence="1 4">Belongs to the universal ribosomal protein uL6 family.</text>
</comment>
<keyword evidence="6" id="KW-0496">Mitochondrion</keyword>
<dbReference type="Gene3D" id="3.90.930.12">
    <property type="entry name" value="Ribosomal protein L6, alpha-beta domain"/>
    <property type="match status" value="1"/>
</dbReference>
<keyword evidence="3 4" id="KW-0687">Ribonucleoprotein</keyword>
<evidence type="ECO:0000256" key="1">
    <source>
        <dbReference type="ARBA" id="ARBA00009356"/>
    </source>
</evidence>
<name>A0A140F2W7_9STRA</name>
<accession>A0A140F2W7</accession>
<evidence type="ECO:0000256" key="3">
    <source>
        <dbReference type="ARBA" id="ARBA00023274"/>
    </source>
</evidence>
<dbReference type="GO" id="GO:0002181">
    <property type="term" value="P:cytoplasmic translation"/>
    <property type="evidence" value="ECO:0007669"/>
    <property type="project" value="TreeGrafter"/>
</dbReference>
<organism evidence="6">
    <name type="scientific">Monodopsis sp. MarTras21</name>
    <dbReference type="NCBI Taxonomy" id="1745953"/>
    <lineage>
        <taxon>Eukaryota</taxon>
        <taxon>Sar</taxon>
        <taxon>Stramenopiles</taxon>
        <taxon>Ochrophyta</taxon>
        <taxon>Eustigmatophyceae</taxon>
        <taxon>Eustigmatales</taxon>
        <taxon>Monodopsidaceae</taxon>
        <taxon>Monodopsis</taxon>
    </lineage>
</organism>
<dbReference type="SUPFAM" id="SSF56053">
    <property type="entry name" value="Ribosomal protein L6"/>
    <property type="match status" value="1"/>
</dbReference>
<evidence type="ECO:0000256" key="2">
    <source>
        <dbReference type="ARBA" id="ARBA00022980"/>
    </source>
</evidence>
<dbReference type="PIRSF" id="PIRSF002162">
    <property type="entry name" value="Ribosomal_L6"/>
    <property type="match status" value="1"/>
</dbReference>
<dbReference type="InterPro" id="IPR020040">
    <property type="entry name" value="Ribosomal_uL6_a/b-dom"/>
</dbReference>
<dbReference type="InterPro" id="IPR000702">
    <property type="entry name" value="Ribosomal_uL6-like"/>
</dbReference>
<sequence length="183" mass="21120">MGLFKETFLRQSKNLELNIYSAQKIFYLIGPQGTFSYPLHTELTYSKANRKLWLKTVGKKTQERSFLKMYQILFTQAALGVLLGYRKQLNIVGIGYQVMIEKKGLNSFMVFKLGYSHQLYIKIPKYAHVTCPKPRILLLKGINFQKINNLAATIRRLKLPSAYKEKGIYYKGAIVSLKQGKKT</sequence>
<dbReference type="AlphaFoldDB" id="A0A140F2W7"/>
<gene>
    <name evidence="6" type="primary">rpl6</name>
</gene>
<dbReference type="GO" id="GO:0019843">
    <property type="term" value="F:rRNA binding"/>
    <property type="evidence" value="ECO:0007669"/>
    <property type="project" value="InterPro"/>
</dbReference>
<dbReference type="PRINTS" id="PR00059">
    <property type="entry name" value="RIBOSOMALL6"/>
</dbReference>
<dbReference type="InterPro" id="IPR019906">
    <property type="entry name" value="Ribosomal_uL6_bac-type"/>
</dbReference>
<dbReference type="GO" id="GO:0005840">
    <property type="term" value="C:ribosome"/>
    <property type="evidence" value="ECO:0007669"/>
    <property type="project" value="UniProtKB-KW"/>
</dbReference>
<evidence type="ECO:0000256" key="4">
    <source>
        <dbReference type="RuleBase" id="RU003869"/>
    </source>
</evidence>